<protein>
    <recommendedName>
        <fullName evidence="13">Chloroplast envelope membrane protein</fullName>
    </recommendedName>
</protein>
<organism evidence="11 12">
    <name type="scientific">Pycnococcus provasolii</name>
    <dbReference type="NCBI Taxonomy" id="41880"/>
    <lineage>
        <taxon>Eukaryota</taxon>
        <taxon>Viridiplantae</taxon>
        <taxon>Chlorophyta</taxon>
        <taxon>Pseudoscourfieldiophyceae</taxon>
        <taxon>Pseudoscourfieldiales</taxon>
        <taxon>Pycnococcaceae</taxon>
        <taxon>Pycnococcus</taxon>
    </lineage>
</organism>
<feature type="coiled-coil region" evidence="9">
    <location>
        <begin position="158"/>
        <end position="188"/>
    </location>
</feature>
<feature type="region of interest" description="Disordered" evidence="10">
    <location>
        <begin position="1"/>
        <end position="33"/>
    </location>
</feature>
<dbReference type="PANTHER" id="PTHR33650:SF1">
    <property type="entry name" value="CHLOROPLAST ENVELOPE MEMBRANE PROTEIN"/>
    <property type="match status" value="1"/>
</dbReference>
<proteinExistence type="inferred from homology"/>
<evidence type="ECO:0000256" key="2">
    <source>
        <dbReference type="ARBA" id="ARBA00022448"/>
    </source>
</evidence>
<evidence type="ECO:0000256" key="9">
    <source>
        <dbReference type="SAM" id="Coils"/>
    </source>
</evidence>
<evidence type="ECO:0000256" key="7">
    <source>
        <dbReference type="ARBA" id="ARBA00023136"/>
    </source>
</evidence>
<reference evidence="11" key="1">
    <citation type="submission" date="2020-10" db="EMBL/GenBank/DDBJ databases">
        <title>Unveiling of a novel bifunctional photoreceptor, Dualchrome1, isolated from a cosmopolitan green alga.</title>
        <authorList>
            <person name="Suzuki S."/>
            <person name="Kawachi M."/>
        </authorList>
    </citation>
    <scope>NUCLEOTIDE SEQUENCE</scope>
    <source>
        <strain evidence="11">NIES 2893</strain>
    </source>
</reference>
<evidence type="ECO:0000313" key="12">
    <source>
        <dbReference type="Proteomes" id="UP000660262"/>
    </source>
</evidence>
<dbReference type="Pfam" id="PF03040">
    <property type="entry name" value="CemA"/>
    <property type="match status" value="1"/>
</dbReference>
<feature type="compositionally biased region" description="Polar residues" evidence="10">
    <location>
        <begin position="119"/>
        <end position="132"/>
    </location>
</feature>
<keyword evidence="9" id="KW-0175">Coiled coil</keyword>
<dbReference type="OrthoDB" id="993at2759"/>
<keyword evidence="6" id="KW-0406">Ion transport</keyword>
<accession>A0A830HBI6</accession>
<gene>
    <name evidence="11" type="ORF">PPROV_000148400</name>
</gene>
<dbReference type="AlphaFoldDB" id="A0A830HBI6"/>
<dbReference type="GO" id="GO:0016020">
    <property type="term" value="C:membrane"/>
    <property type="evidence" value="ECO:0007669"/>
    <property type="project" value="UniProtKB-SubCell"/>
</dbReference>
<sequence>MLSHQARFVHSSSSAIKPSLHNKTGCRRTSTTSSGYAIPAKIDYAAAPPRVVVQALPSLLPSRRPKNARSSRLQAATNPPQDNPASQNTVTANSPPSSGDSAISGWREDWLFGSEWDGSKTQTKPGESNNATPFRGKRTVRDDWEPKNRDVFLKFSELSLFEKLNVNVQEEEEQLRAEARRNSRESKDALTFLGTLAAVPLSVSFVTGEFIYDPMVASFAAVHPETFEVRDYQKREGSKELHGEETKLRLLANVGEAPELSEKELSQKLHEKAEHIAHEFIEENEKALSNGLADSTAIFVLVAMILVQREKWDILVETWKRLFDGFSDTGKAFLLILVTDILLGYHSEAGWTGMIEILCAHYGVEVEEEALFTFIAIVPVCIDSYFKFWVFQYLTGLSPTARVTFQTMDRH</sequence>
<evidence type="ECO:0000313" key="11">
    <source>
        <dbReference type="EMBL" id="GHP02729.1"/>
    </source>
</evidence>
<dbReference type="PANTHER" id="PTHR33650">
    <property type="entry name" value="CHLOROPLAST ENVELOPE MEMBRANE PROTEIN-RELATED"/>
    <property type="match status" value="1"/>
</dbReference>
<keyword evidence="2" id="KW-0813">Transport</keyword>
<comment type="caution">
    <text evidence="11">The sequence shown here is derived from an EMBL/GenBank/DDBJ whole genome shotgun (WGS) entry which is preliminary data.</text>
</comment>
<comment type="similarity">
    <text evidence="8">Belongs to the CemA family.</text>
</comment>
<dbReference type="EMBL" id="BNJQ01000004">
    <property type="protein sequence ID" value="GHP02729.1"/>
    <property type="molecule type" value="Genomic_DNA"/>
</dbReference>
<keyword evidence="4" id="KW-0375">Hydrogen ion transport</keyword>
<dbReference type="GO" id="GO:1902600">
    <property type="term" value="P:proton transmembrane transport"/>
    <property type="evidence" value="ECO:0007669"/>
    <property type="project" value="UniProtKB-KW"/>
</dbReference>
<evidence type="ECO:0000256" key="3">
    <source>
        <dbReference type="ARBA" id="ARBA00022692"/>
    </source>
</evidence>
<evidence type="ECO:0000256" key="1">
    <source>
        <dbReference type="ARBA" id="ARBA00004141"/>
    </source>
</evidence>
<evidence type="ECO:0000256" key="8">
    <source>
        <dbReference type="ARBA" id="ARBA00043980"/>
    </source>
</evidence>
<keyword evidence="3" id="KW-0812">Transmembrane</keyword>
<keyword evidence="12" id="KW-1185">Reference proteome</keyword>
<evidence type="ECO:0000256" key="5">
    <source>
        <dbReference type="ARBA" id="ARBA00022989"/>
    </source>
</evidence>
<evidence type="ECO:0000256" key="6">
    <source>
        <dbReference type="ARBA" id="ARBA00023065"/>
    </source>
</evidence>
<keyword evidence="7" id="KW-0472">Membrane</keyword>
<evidence type="ECO:0000256" key="10">
    <source>
        <dbReference type="SAM" id="MobiDB-lite"/>
    </source>
</evidence>
<evidence type="ECO:0000256" key="4">
    <source>
        <dbReference type="ARBA" id="ARBA00022781"/>
    </source>
</evidence>
<comment type="subcellular location">
    <subcellularLocation>
        <location evidence="1">Membrane</location>
        <topology evidence="1">Multi-pass membrane protein</topology>
    </subcellularLocation>
</comment>
<keyword evidence="5" id="KW-1133">Transmembrane helix</keyword>
<dbReference type="Proteomes" id="UP000660262">
    <property type="component" value="Unassembled WGS sequence"/>
</dbReference>
<feature type="region of interest" description="Disordered" evidence="10">
    <location>
        <begin position="62"/>
        <end position="139"/>
    </location>
</feature>
<dbReference type="InterPro" id="IPR004282">
    <property type="entry name" value="CemA"/>
</dbReference>
<feature type="compositionally biased region" description="Polar residues" evidence="10">
    <location>
        <begin position="70"/>
        <end position="101"/>
    </location>
</feature>
<name>A0A830HBI6_9CHLO</name>
<evidence type="ECO:0008006" key="13">
    <source>
        <dbReference type="Google" id="ProtNLM"/>
    </source>
</evidence>